<evidence type="ECO:0000313" key="2">
    <source>
        <dbReference type="EMBL" id="KAG2199061.1"/>
    </source>
</evidence>
<proteinExistence type="predicted"/>
<sequence length="514" mass="58011">MFNTDQIKAAIAMKNLVNSQQLQAIVEQRMKNDYVTGQLQSIASSSKSAGLNNYNINTAEDVFHSSPVTASTSTLVNPNESSSHAQKKRFVEIFEEEQINNQIPSMEPHLFRMTIFKASLKALSSELAMTECAQLNHIVDSFEPQTISQEFDKMAGKLLINSDLTCPVNVAALKFHNSSPSKQSITAEGLTERSKDLFKKMGKDKEGVLKKNLIDMAICSLKIESYQSGETDRQLFQVLDILSALLRSCIDDVGAHENKKSEMSHYRKIAQIFDIMFEDTIFNWKDGETMSNVSKKVCKNNTKLFGVNTSMTGRRIDLIIEAKQLELSTNEWRREVGFSSALKQQSKNIRMNKALLKHWLELPIPADKTSQLSVLAMDWVGSVGYMFSVSAVEDVFVSNYNAALQLPTYIADISDFLDTLNSLYQWKNHQIAMKDILLVAMRKKENNARLASLIPAHVSQIQSHGNDSPNVFFTPRKRRNSSIQIKKENDHDLDDNVDEDLDDDNDEDVDDDDD</sequence>
<accession>A0A8H7QUQ4</accession>
<evidence type="ECO:0000313" key="3">
    <source>
        <dbReference type="Proteomes" id="UP000650833"/>
    </source>
</evidence>
<dbReference type="Proteomes" id="UP000650833">
    <property type="component" value="Unassembled WGS sequence"/>
</dbReference>
<feature type="region of interest" description="Disordered" evidence="1">
    <location>
        <begin position="479"/>
        <end position="514"/>
    </location>
</feature>
<gene>
    <name evidence="2" type="ORF">INT46_011056</name>
</gene>
<comment type="caution">
    <text evidence="2">The sequence shown here is derived from an EMBL/GenBank/DDBJ whole genome shotgun (WGS) entry which is preliminary data.</text>
</comment>
<dbReference type="AlphaFoldDB" id="A0A8H7QUQ4"/>
<name>A0A8H7QUQ4_9FUNG</name>
<dbReference type="EMBL" id="JAEPRC010000365">
    <property type="protein sequence ID" value="KAG2199061.1"/>
    <property type="molecule type" value="Genomic_DNA"/>
</dbReference>
<reference evidence="2" key="1">
    <citation type="submission" date="2020-12" db="EMBL/GenBank/DDBJ databases">
        <title>Metabolic potential, ecology and presence of endohyphal bacteria is reflected in genomic diversity of Mucoromycotina.</title>
        <authorList>
            <person name="Muszewska A."/>
            <person name="Okrasinska A."/>
            <person name="Steczkiewicz K."/>
            <person name="Drgas O."/>
            <person name="Orlowska M."/>
            <person name="Perlinska-Lenart U."/>
            <person name="Aleksandrzak-Piekarczyk T."/>
            <person name="Szatraj K."/>
            <person name="Zielenkiewicz U."/>
            <person name="Pilsyk S."/>
            <person name="Malc E."/>
            <person name="Mieczkowski P."/>
            <person name="Kruszewska J.S."/>
            <person name="Biernat P."/>
            <person name="Pawlowska J."/>
        </authorList>
    </citation>
    <scope>NUCLEOTIDE SEQUENCE</scope>
    <source>
        <strain evidence="2">CBS 226.32</strain>
    </source>
</reference>
<keyword evidence="3" id="KW-1185">Reference proteome</keyword>
<evidence type="ECO:0000256" key="1">
    <source>
        <dbReference type="SAM" id="MobiDB-lite"/>
    </source>
</evidence>
<dbReference type="OrthoDB" id="2280577at2759"/>
<organism evidence="2 3">
    <name type="scientific">Mucor plumbeus</name>
    <dbReference type="NCBI Taxonomy" id="97098"/>
    <lineage>
        <taxon>Eukaryota</taxon>
        <taxon>Fungi</taxon>
        <taxon>Fungi incertae sedis</taxon>
        <taxon>Mucoromycota</taxon>
        <taxon>Mucoromycotina</taxon>
        <taxon>Mucoromycetes</taxon>
        <taxon>Mucorales</taxon>
        <taxon>Mucorineae</taxon>
        <taxon>Mucoraceae</taxon>
        <taxon>Mucor</taxon>
    </lineage>
</organism>
<protein>
    <submittedName>
        <fullName evidence="2">Uncharacterized protein</fullName>
    </submittedName>
</protein>
<feature type="compositionally biased region" description="Acidic residues" evidence="1">
    <location>
        <begin position="491"/>
        <end position="514"/>
    </location>
</feature>